<sequence>MRAKFDPFLLPVEVAFLHEIGEFQVLDRDNPPVITWATCDLCGSNDEHWGTLNGYQFAVKARQQGYSNKEVQDVLNKYWANLPKMVDLHYIDLESLWLTNKNTFDIIVL</sequence>
<proteinExistence type="predicted"/>
<organism evidence="1 2">
    <name type="scientific">Lactococcus phage LW31</name>
    <dbReference type="NCBI Taxonomy" id="1965478"/>
    <lineage>
        <taxon>Viruses</taxon>
        <taxon>Duplodnaviria</taxon>
        <taxon>Heunggongvirae</taxon>
        <taxon>Uroviricota</taxon>
        <taxon>Caudoviricetes</taxon>
        <taxon>Teubervirus</taxon>
        <taxon>Teubervirus LW31</taxon>
    </lineage>
</organism>
<keyword evidence="2" id="KW-1185">Reference proteome</keyword>
<dbReference type="Proteomes" id="UP000224502">
    <property type="component" value="Segment"/>
</dbReference>
<evidence type="ECO:0000313" key="1">
    <source>
        <dbReference type="EMBL" id="ARM65634.1"/>
    </source>
</evidence>
<dbReference type="EMBL" id="KY554762">
    <property type="protein sequence ID" value="ARM65634.1"/>
    <property type="molecule type" value="Genomic_DNA"/>
</dbReference>
<gene>
    <name evidence="1" type="ORF">LW31_032</name>
</gene>
<evidence type="ECO:0000313" key="2">
    <source>
        <dbReference type="Proteomes" id="UP000224502"/>
    </source>
</evidence>
<accession>A0A1W6JHD9</accession>
<name>A0A1W6JHD9_9CAUD</name>
<reference evidence="1 2" key="1">
    <citation type="journal article" date="2017" name="Viruses">
        <title>Phage Biodiversity in Artisanal Cheese Wheys Reflects the Complexity of the Fermentation Process.</title>
        <authorList>
            <person name="Mahony J."/>
            <person name="Moscarelli A."/>
            <person name="Kelleher P."/>
            <person name="Lugli G.A."/>
            <person name="Ventura M."/>
            <person name="Settanni L."/>
            <person name="van Sinderen D."/>
        </authorList>
    </citation>
    <scope>NUCLEOTIDE SEQUENCE [LARGE SCALE GENOMIC DNA]</scope>
</reference>
<protein>
    <submittedName>
        <fullName evidence="1">Uncharacterized protein</fullName>
    </submittedName>
</protein>